<dbReference type="EMBL" id="JACHOT010000010">
    <property type="protein sequence ID" value="MBB4653127.1"/>
    <property type="molecule type" value="Genomic_DNA"/>
</dbReference>
<dbReference type="InterPro" id="IPR023393">
    <property type="entry name" value="START-like_dom_sf"/>
</dbReference>
<proteinExistence type="inferred from homology"/>
<evidence type="ECO:0000313" key="3">
    <source>
        <dbReference type="EMBL" id="MBB4653127.1"/>
    </source>
</evidence>
<dbReference type="Pfam" id="PF08327">
    <property type="entry name" value="AHSA1"/>
    <property type="match status" value="1"/>
</dbReference>
<organism evidence="3 4">
    <name type="scientific">Aminobacter niigataensis</name>
    <dbReference type="NCBI Taxonomy" id="83265"/>
    <lineage>
        <taxon>Bacteria</taxon>
        <taxon>Pseudomonadati</taxon>
        <taxon>Pseudomonadota</taxon>
        <taxon>Alphaproteobacteria</taxon>
        <taxon>Hyphomicrobiales</taxon>
        <taxon>Phyllobacteriaceae</taxon>
        <taxon>Aminobacter</taxon>
    </lineage>
</organism>
<dbReference type="Proteomes" id="UP000539538">
    <property type="component" value="Unassembled WGS sequence"/>
</dbReference>
<sequence length="158" mass="17509">MSSTSTSHSTFSSHRVYPVSPAELFSAFSQADRKRRWFVEGEGWQVDEFVVDFRPGGSERSSFRFEGGASFSNDTTYLDIVPDRRIVFAYVMATEGKPFSASLATIEFVPEGEGTRLVYSEQAAYLDSDNADAQTADRKAGWAELLEALARHLDETAG</sequence>
<evidence type="ECO:0000259" key="2">
    <source>
        <dbReference type="Pfam" id="PF08327"/>
    </source>
</evidence>
<name>A0ABR6L8J2_9HYPH</name>
<dbReference type="InterPro" id="IPR013538">
    <property type="entry name" value="ASHA1/2-like_C"/>
</dbReference>
<feature type="domain" description="Activator of Hsp90 ATPase homologue 1/2-like C-terminal" evidence="2">
    <location>
        <begin position="19"/>
        <end position="153"/>
    </location>
</feature>
<accession>A0ABR6L8J2</accession>
<dbReference type="RefSeq" id="WP_183264507.1">
    <property type="nucleotide sequence ID" value="NZ_BAAAVZ010000021.1"/>
</dbReference>
<dbReference type="SUPFAM" id="SSF55961">
    <property type="entry name" value="Bet v1-like"/>
    <property type="match status" value="1"/>
</dbReference>
<keyword evidence="4" id="KW-1185">Reference proteome</keyword>
<comment type="caution">
    <text evidence="3">The sequence shown here is derived from an EMBL/GenBank/DDBJ whole genome shotgun (WGS) entry which is preliminary data.</text>
</comment>
<evidence type="ECO:0000313" key="4">
    <source>
        <dbReference type="Proteomes" id="UP000539538"/>
    </source>
</evidence>
<dbReference type="CDD" id="cd08900">
    <property type="entry name" value="SRPBCC_CalC_Aha1-like_7"/>
    <property type="match status" value="1"/>
</dbReference>
<dbReference type="Gene3D" id="3.30.530.20">
    <property type="match status" value="1"/>
</dbReference>
<gene>
    <name evidence="3" type="ORF">GGQ99_004912</name>
</gene>
<evidence type="ECO:0000256" key="1">
    <source>
        <dbReference type="ARBA" id="ARBA00006817"/>
    </source>
</evidence>
<comment type="similarity">
    <text evidence="1">Belongs to the AHA1 family.</text>
</comment>
<reference evidence="3 4" key="1">
    <citation type="submission" date="2020-08" db="EMBL/GenBank/DDBJ databases">
        <title>Genomic Encyclopedia of Type Strains, Phase IV (KMG-IV): sequencing the most valuable type-strain genomes for metagenomic binning, comparative biology and taxonomic classification.</title>
        <authorList>
            <person name="Goeker M."/>
        </authorList>
    </citation>
    <scope>NUCLEOTIDE SEQUENCE [LARGE SCALE GENOMIC DNA]</scope>
    <source>
        <strain evidence="3 4">DSM 7050</strain>
    </source>
</reference>
<protein>
    <submittedName>
        <fullName evidence="3">Uncharacterized protein YndB with AHSA1/START domain</fullName>
    </submittedName>
</protein>